<proteinExistence type="predicted"/>
<dbReference type="InterPro" id="IPR020471">
    <property type="entry name" value="AKR"/>
</dbReference>
<evidence type="ECO:0000259" key="2">
    <source>
        <dbReference type="Pfam" id="PF00248"/>
    </source>
</evidence>
<dbReference type="InterPro" id="IPR023210">
    <property type="entry name" value="NADP_OxRdtase_dom"/>
</dbReference>
<evidence type="ECO:0000256" key="1">
    <source>
        <dbReference type="SAM" id="MobiDB-lite"/>
    </source>
</evidence>
<feature type="region of interest" description="Disordered" evidence="1">
    <location>
        <begin position="1"/>
        <end position="44"/>
    </location>
</feature>
<comment type="caution">
    <text evidence="3">The sequence shown here is derived from an EMBL/GenBank/DDBJ whole genome shotgun (WGS) entry which is preliminary data.</text>
</comment>
<dbReference type="InterPro" id="IPR036812">
    <property type="entry name" value="NAD(P)_OxRdtase_dom_sf"/>
</dbReference>
<reference evidence="3" key="1">
    <citation type="submission" date="2023-10" db="EMBL/GenBank/DDBJ databases">
        <authorList>
            <person name="Chen Y."/>
            <person name="Shah S."/>
            <person name="Dougan E. K."/>
            <person name="Thang M."/>
            <person name="Chan C."/>
        </authorList>
    </citation>
    <scope>NUCLEOTIDE SEQUENCE [LARGE SCALE GENOMIC DNA]</scope>
</reference>
<dbReference type="Gene3D" id="3.20.20.100">
    <property type="entry name" value="NADP-dependent oxidoreductase domain"/>
    <property type="match status" value="1"/>
</dbReference>
<dbReference type="PROSITE" id="PS00063">
    <property type="entry name" value="ALDOKETO_REDUCTASE_3"/>
    <property type="match status" value="1"/>
</dbReference>
<feature type="non-terminal residue" evidence="3">
    <location>
        <position position="1"/>
    </location>
</feature>
<sequence>ALGLHPPAGSPTAAVAAPWRPDPAFGTARGDGPTGTPDFPSMAAQAADPVPRVSLSSGAGMPQSGLGCWRAPPGEVETAVAAALDQGTRHLDCAAIYGNEELFVTSKLWNTEHAPDRVRPACMRTLQDLQLKYLDLYLIHWPFVTYDHGIEREEGMEEVHFTETWRSMEALVEEGLVRSIGLSNFNSSQVREILALPGLKVRPAVLQVECHPYLAQKRLLSFCQAEGIAFTAYCPLANPAAPEGMRMFGCEGGWRDRSVMEEAVVLEAAAAHGRTAAQVVLRWNVQRGVIVIPKTKSPARLLENAAIFDFVLSEAEMAGIDKLDAGPWWAALALLATAPRRLLCQELCPAGAASASCRPGGDGAAAEAQVEAEVQGADLLAQELAELEDFIRMGEGRIALLKELRAALRSGNADSPGVPAGVLREPLPLLSEVRVDPHASPVAIPEDFLVSKAVLPQDEPVGLVKFLPLRSPRASSSSSSSKHHVEMPSALLIAAQSDGIVRLYTPPGDMVLEFATGHDHPVTQLASSLSHDEYLVVTGDAGGGIRVHRISVRARRLTKDQKKARRASMDEKVSQYMNAEVNVTAQLQRQMQLPADGEGNVPAMTALVMASQGGTKYFMAGDSAGQVSVFTKNGTLRAQIDVGDPGGAGVLSLHAQLSSVLFRAEGQWGYIDMEKMVPRPVSCPQLDGRVVAAVLDSQMASRAMVVDETGVTSIYSVKNKKDCSLELRFEAAATGGHPGSVQLASVRGFALALRQGEGRASLTALNVSQAGKRAGDLSPPTQSVVWSQDRPPARAWSVHKRQQQGDLLAFLSEDGTEIEIMELLMVVHTPPSRDTFSDFKMPVIGVAIVLVLGYQFLKNGGKLGVGRKAGGLGNRDFRSVLNKRKGGIGGLGRRGR</sequence>
<dbReference type="PRINTS" id="PR00069">
    <property type="entry name" value="ALDKETRDTASE"/>
</dbReference>
<dbReference type="EMBL" id="CAUYUJ010019622">
    <property type="protein sequence ID" value="CAK0892535.1"/>
    <property type="molecule type" value="Genomic_DNA"/>
</dbReference>
<dbReference type="PROSITE" id="PS00062">
    <property type="entry name" value="ALDOKETO_REDUCTASE_2"/>
    <property type="match status" value="1"/>
</dbReference>
<dbReference type="InterPro" id="IPR018170">
    <property type="entry name" value="Aldo/ket_reductase_CS"/>
</dbReference>
<dbReference type="Proteomes" id="UP001189429">
    <property type="component" value="Unassembled WGS sequence"/>
</dbReference>
<accession>A0ABN9X3A0</accession>
<dbReference type="SUPFAM" id="SSF51430">
    <property type="entry name" value="NAD(P)-linked oxidoreductase"/>
    <property type="match status" value="1"/>
</dbReference>
<dbReference type="Gene3D" id="2.130.10.10">
    <property type="entry name" value="YVTN repeat-like/Quinoprotein amine dehydrogenase"/>
    <property type="match status" value="1"/>
</dbReference>
<evidence type="ECO:0000313" key="3">
    <source>
        <dbReference type="EMBL" id="CAK0892535.1"/>
    </source>
</evidence>
<keyword evidence="4" id="KW-1185">Reference proteome</keyword>
<gene>
    <name evidence="3" type="ORF">PCOR1329_LOCUS72165</name>
</gene>
<dbReference type="Pfam" id="PF00248">
    <property type="entry name" value="Aldo_ket_red"/>
    <property type="match status" value="1"/>
</dbReference>
<dbReference type="SUPFAM" id="SSF101898">
    <property type="entry name" value="NHL repeat"/>
    <property type="match status" value="1"/>
</dbReference>
<feature type="domain" description="NADP-dependent oxidoreductase" evidence="2">
    <location>
        <begin position="60"/>
        <end position="324"/>
    </location>
</feature>
<dbReference type="InterPro" id="IPR015943">
    <property type="entry name" value="WD40/YVTN_repeat-like_dom_sf"/>
</dbReference>
<dbReference type="PANTHER" id="PTHR11732">
    <property type="entry name" value="ALDO/KETO REDUCTASE"/>
    <property type="match status" value="1"/>
</dbReference>
<evidence type="ECO:0000313" key="4">
    <source>
        <dbReference type="Proteomes" id="UP001189429"/>
    </source>
</evidence>
<protein>
    <recommendedName>
        <fullName evidence="2">NADP-dependent oxidoreductase domain-containing protein</fullName>
    </recommendedName>
</protein>
<organism evidence="3 4">
    <name type="scientific">Prorocentrum cordatum</name>
    <dbReference type="NCBI Taxonomy" id="2364126"/>
    <lineage>
        <taxon>Eukaryota</taxon>
        <taxon>Sar</taxon>
        <taxon>Alveolata</taxon>
        <taxon>Dinophyceae</taxon>
        <taxon>Prorocentrales</taxon>
        <taxon>Prorocentraceae</taxon>
        <taxon>Prorocentrum</taxon>
    </lineage>
</organism>
<name>A0ABN9X3A0_9DINO</name>